<dbReference type="GO" id="GO:0016740">
    <property type="term" value="F:transferase activity"/>
    <property type="evidence" value="ECO:0007669"/>
    <property type="project" value="UniProtKB-KW"/>
</dbReference>
<gene>
    <name evidence="1" type="ORF">DW682_04185</name>
</gene>
<dbReference type="InterPro" id="IPR029465">
    <property type="entry name" value="ATPgrasp_TupA"/>
</dbReference>
<comment type="caution">
    <text evidence="1">The sequence shown here is derived from an EMBL/GenBank/DDBJ whole genome shotgun (WGS) entry which is preliminary data.</text>
</comment>
<evidence type="ECO:0000313" key="2">
    <source>
        <dbReference type="Proteomes" id="UP000283983"/>
    </source>
</evidence>
<reference evidence="1 2" key="1">
    <citation type="submission" date="2018-08" db="EMBL/GenBank/DDBJ databases">
        <title>A genome reference for cultivated species of the human gut microbiota.</title>
        <authorList>
            <person name="Zou Y."/>
            <person name="Xue W."/>
            <person name="Luo G."/>
        </authorList>
    </citation>
    <scope>NUCLEOTIDE SEQUENCE [LARGE SCALE GENOMIC DNA]</scope>
    <source>
        <strain evidence="1 2">AM25-33</strain>
    </source>
</reference>
<evidence type="ECO:0000313" key="1">
    <source>
        <dbReference type="EMBL" id="RHF38883.1"/>
    </source>
</evidence>
<sequence>MDNLKKNAILTPFNLLYRVSPELTLKILFRLKVGYPLNLKHPRTYNEKLQWIKLYDRNPLMAKCCDKYAVRSYVKSKGCGTYLNDLLWQGFDPADIPFDDLPERYVVKVTHGSTFNIIVDGAEPVDRREVVRKCRKWLRAKFLPCYGEWFYGVERPRVIVEKYLEGDGGEALFDYKIFCFNGEPKMIYVDTWRDGEHHINAYDTELNLFGGVKLGYPNDESCDVERPEVLGEMLEVARALSQDFHHVRVDLYYTHGKIVFGELTFTKGAGFGKIEPISFDEKMGDWLKLPCDEVA</sequence>
<keyword evidence="2" id="KW-1185">Reference proteome</keyword>
<dbReference type="Proteomes" id="UP000283983">
    <property type="component" value="Unassembled WGS sequence"/>
</dbReference>
<keyword evidence="1" id="KW-0808">Transferase</keyword>
<proteinExistence type="predicted"/>
<accession>A0A414NGL1</accession>
<protein>
    <submittedName>
        <fullName evidence="1">Glycosyltransferase</fullName>
    </submittedName>
</protein>
<dbReference type="EMBL" id="QSLJ01000001">
    <property type="protein sequence ID" value="RHF38883.1"/>
    <property type="molecule type" value="Genomic_DNA"/>
</dbReference>
<dbReference type="SUPFAM" id="SSF56059">
    <property type="entry name" value="Glutathione synthetase ATP-binding domain-like"/>
    <property type="match status" value="1"/>
</dbReference>
<dbReference type="InParanoid" id="A0A414NGL1"/>
<organism evidence="1 2">
    <name type="scientific">Collinsella intestinalis</name>
    <dbReference type="NCBI Taxonomy" id="147207"/>
    <lineage>
        <taxon>Bacteria</taxon>
        <taxon>Bacillati</taxon>
        <taxon>Actinomycetota</taxon>
        <taxon>Coriobacteriia</taxon>
        <taxon>Coriobacteriales</taxon>
        <taxon>Coriobacteriaceae</taxon>
        <taxon>Collinsella</taxon>
    </lineage>
</organism>
<dbReference type="Pfam" id="PF14305">
    <property type="entry name" value="ATPgrasp_TupA"/>
    <property type="match status" value="1"/>
</dbReference>
<name>A0A414NGL1_9ACTN</name>
<dbReference type="AlphaFoldDB" id="A0A414NGL1"/>